<feature type="compositionally biased region" description="Polar residues" evidence="1">
    <location>
        <begin position="28"/>
        <end position="43"/>
    </location>
</feature>
<evidence type="ECO:0000313" key="3">
    <source>
        <dbReference type="Proteomes" id="UP000631114"/>
    </source>
</evidence>
<reference evidence="2 3" key="1">
    <citation type="submission" date="2020-10" db="EMBL/GenBank/DDBJ databases">
        <title>The Coptis chinensis genome and diversification of protoberbering-type alkaloids.</title>
        <authorList>
            <person name="Wang B."/>
            <person name="Shu S."/>
            <person name="Song C."/>
            <person name="Liu Y."/>
        </authorList>
    </citation>
    <scope>NUCLEOTIDE SEQUENCE [LARGE SCALE GENOMIC DNA]</scope>
    <source>
        <strain evidence="2">HL-2020</strain>
        <tissue evidence="2">Leaf</tissue>
    </source>
</reference>
<evidence type="ECO:0000256" key="1">
    <source>
        <dbReference type="SAM" id="MobiDB-lite"/>
    </source>
</evidence>
<dbReference type="AlphaFoldDB" id="A0A835LH94"/>
<evidence type="ECO:0008006" key="4">
    <source>
        <dbReference type="Google" id="ProtNLM"/>
    </source>
</evidence>
<comment type="caution">
    <text evidence="2">The sequence shown here is derived from an EMBL/GenBank/DDBJ whole genome shotgun (WGS) entry which is preliminary data.</text>
</comment>
<dbReference type="EMBL" id="JADFTS010000008">
    <property type="protein sequence ID" value="KAF9594685.1"/>
    <property type="molecule type" value="Genomic_DNA"/>
</dbReference>
<dbReference type="OrthoDB" id="1747765at2759"/>
<feature type="region of interest" description="Disordered" evidence="1">
    <location>
        <begin position="27"/>
        <end position="61"/>
    </location>
</feature>
<name>A0A835LH94_9MAGN</name>
<organism evidence="2 3">
    <name type="scientific">Coptis chinensis</name>
    <dbReference type="NCBI Taxonomy" id="261450"/>
    <lineage>
        <taxon>Eukaryota</taxon>
        <taxon>Viridiplantae</taxon>
        <taxon>Streptophyta</taxon>
        <taxon>Embryophyta</taxon>
        <taxon>Tracheophyta</taxon>
        <taxon>Spermatophyta</taxon>
        <taxon>Magnoliopsida</taxon>
        <taxon>Ranunculales</taxon>
        <taxon>Ranunculaceae</taxon>
        <taxon>Coptidoideae</taxon>
        <taxon>Coptis</taxon>
    </lineage>
</organism>
<proteinExistence type="predicted"/>
<keyword evidence="3" id="KW-1185">Reference proteome</keyword>
<dbReference type="Proteomes" id="UP000631114">
    <property type="component" value="Unassembled WGS sequence"/>
</dbReference>
<gene>
    <name evidence="2" type="ORF">IFM89_034368</name>
</gene>
<accession>A0A835LH94</accession>
<protein>
    <recommendedName>
        <fullName evidence="4">RNA-directed DNA polymerase, eukaryota, reverse transcriptase zinc-binding domain protein</fullName>
    </recommendedName>
</protein>
<sequence length="436" mass="49210">MYQLLVEEGNDVEDDISEGEAEIFGDQIQKTSISNTTDATLKPTQPPKSKNNKKNSPPIAHYKKKNIKSPWCALGDFNNALYSFERIGCEPVHPKGTEPFVACLASTGLYDIKVIGPSNHSLILLSILDAERSKPPIRYCNSWYLHPEFEPILLSCWSTPLQGNPSFILSKKLKILKGSLKGWAKVHFSDFKRKKEAIRTELNLVQLQLQNKSLDPTLCALETRARAQLSLLIEMEAMDLAQKIDCDWMLMGDRCNEYFYNSIKEKKKGRSSTWQITNDQENRIEGQQLASEAFIRFYIELLGSPSTAYCTTDLIEGIEVRNVIDYVTADEITKEISGVKIRNVMFSIEDNRAPGVDGFNAFFYKKYWAIVGADVIKAVKFMFTTKHIHKGTNSTILCLIPKKPNASKVGEFRPIPCCTTLGGLEIRVLRLNYSTG</sequence>
<evidence type="ECO:0000313" key="2">
    <source>
        <dbReference type="EMBL" id="KAF9594685.1"/>
    </source>
</evidence>